<evidence type="ECO:0000256" key="8">
    <source>
        <dbReference type="ARBA" id="ARBA00047899"/>
    </source>
</evidence>
<sequence>ILFIIVSSGRNDTVHFPVDYWSGRSVKYATSLPTWSPLMPRPPPPRNPSSKDCHEYSSRAHTVKEPIPRRIPAGFGAAEFQCKLALQQTQAAPSVKTSGSKRRGFAEQNLGDLELQLKPSRQSAEEYLSNHHLSLEIPASTYLLILDNSGESVASCERPKVQLLTSSCPCTLGARRRNENWDTEGQTPGPPTSSTQSPPLQNSAARGGGMRTGTPRVKPRVHQLHPPRALLCKTLTEVPDEAQSLHSLGEQGMPSGDQENLFLFLLPNPSLSRDYLGAREFPGESGNKSVRSSGGQGSSSGGLESHPGFRVQQLEQNLLQTLLSLIMIVTLPGHPRPLYQEVAMMVMLRRPPVCPYVIELYDWFDRDSSMTLVMEYPQFCITLRQFMDMEISVPEAKARIAMRQLLQAVQHCFSRGIFYCDINPRNILVGVDLVPVIKLIDFSSARWLNHDGYDSSTYTGVSQYQPPEVYGRLRYHAVHTTVWLMGLTFYVMLKEQLPFRYVKDVFMGKIPGLSAISIAGCDLMKKCLKAKPEDRPTLQEISEFPWRNA</sequence>
<dbReference type="AlphaFoldDB" id="A0A553NIS9"/>
<comment type="catalytic activity">
    <reaction evidence="8">
        <text>L-threonyl-[protein] + ATP = O-phospho-L-threonyl-[protein] + ADP + H(+)</text>
        <dbReference type="Rhea" id="RHEA:46608"/>
        <dbReference type="Rhea" id="RHEA-COMP:11060"/>
        <dbReference type="Rhea" id="RHEA-COMP:11605"/>
        <dbReference type="ChEBI" id="CHEBI:15378"/>
        <dbReference type="ChEBI" id="CHEBI:30013"/>
        <dbReference type="ChEBI" id="CHEBI:30616"/>
        <dbReference type="ChEBI" id="CHEBI:61977"/>
        <dbReference type="ChEBI" id="CHEBI:456216"/>
        <dbReference type="EC" id="2.7.11.1"/>
    </reaction>
</comment>
<dbReference type="InterPro" id="IPR011009">
    <property type="entry name" value="Kinase-like_dom_sf"/>
</dbReference>
<evidence type="ECO:0000313" key="12">
    <source>
        <dbReference type="EMBL" id="TRY65319.1"/>
    </source>
</evidence>
<evidence type="ECO:0000256" key="6">
    <source>
        <dbReference type="ARBA" id="ARBA00022777"/>
    </source>
</evidence>
<dbReference type="InterPro" id="IPR051138">
    <property type="entry name" value="PIM_Ser/Thr_kinase"/>
</dbReference>
<dbReference type="PANTHER" id="PTHR22984">
    <property type="entry name" value="SERINE/THREONINE-PROTEIN KINASE PIM"/>
    <property type="match status" value="1"/>
</dbReference>
<dbReference type="Proteomes" id="UP000316079">
    <property type="component" value="Unassembled WGS sequence"/>
</dbReference>
<dbReference type="Gene3D" id="1.10.510.10">
    <property type="entry name" value="Transferase(Phosphotransferase) domain 1"/>
    <property type="match status" value="1"/>
</dbReference>
<dbReference type="OrthoDB" id="8596411at2759"/>
<evidence type="ECO:0000256" key="5">
    <source>
        <dbReference type="ARBA" id="ARBA00022741"/>
    </source>
</evidence>
<dbReference type="GO" id="GO:0004674">
    <property type="term" value="F:protein serine/threonine kinase activity"/>
    <property type="evidence" value="ECO:0007669"/>
    <property type="project" value="UniProtKB-KW"/>
</dbReference>
<evidence type="ECO:0000256" key="7">
    <source>
        <dbReference type="ARBA" id="ARBA00022840"/>
    </source>
</evidence>
<keyword evidence="7" id="KW-0067">ATP-binding</keyword>
<dbReference type="SUPFAM" id="SSF56112">
    <property type="entry name" value="Protein kinase-like (PK-like)"/>
    <property type="match status" value="1"/>
</dbReference>
<feature type="region of interest" description="Disordered" evidence="10">
    <location>
        <begin position="36"/>
        <end position="61"/>
    </location>
</feature>
<evidence type="ECO:0000256" key="3">
    <source>
        <dbReference type="ARBA" id="ARBA00022527"/>
    </source>
</evidence>
<comment type="similarity">
    <text evidence="1">Belongs to the protein kinase superfamily. CAMK Ser/Thr protein kinase family. PIM subfamily.</text>
</comment>
<protein>
    <recommendedName>
        <fullName evidence="2">non-specific serine/threonine protein kinase</fullName>
        <ecNumber evidence="2">2.7.11.1</ecNumber>
    </recommendedName>
</protein>
<proteinExistence type="inferred from homology"/>
<dbReference type="GO" id="GO:0005737">
    <property type="term" value="C:cytoplasm"/>
    <property type="evidence" value="ECO:0007669"/>
    <property type="project" value="TreeGrafter"/>
</dbReference>
<evidence type="ECO:0000256" key="10">
    <source>
        <dbReference type="SAM" id="MobiDB-lite"/>
    </source>
</evidence>
<keyword evidence="5" id="KW-0547">Nucleotide-binding</keyword>
<dbReference type="GO" id="GO:0005524">
    <property type="term" value="F:ATP binding"/>
    <property type="evidence" value="ECO:0007669"/>
    <property type="project" value="UniProtKB-KW"/>
</dbReference>
<reference evidence="12 13" key="1">
    <citation type="journal article" date="2019" name="Sci. Data">
        <title>Hybrid genome assembly and annotation of Danionella translucida.</title>
        <authorList>
            <person name="Kadobianskyi M."/>
            <person name="Schulze L."/>
            <person name="Schuelke M."/>
            <person name="Judkewitz B."/>
        </authorList>
    </citation>
    <scope>NUCLEOTIDE SEQUENCE [LARGE SCALE GENOMIC DNA]</scope>
    <source>
        <strain evidence="12 13">Bolton</strain>
    </source>
</reference>
<evidence type="ECO:0000256" key="1">
    <source>
        <dbReference type="ARBA" id="ARBA00005505"/>
    </source>
</evidence>
<feature type="domain" description="Protein kinase" evidence="11">
    <location>
        <begin position="276"/>
        <end position="547"/>
    </location>
</feature>
<evidence type="ECO:0000259" key="11">
    <source>
        <dbReference type="PROSITE" id="PS50011"/>
    </source>
</evidence>
<dbReference type="PROSITE" id="PS50011">
    <property type="entry name" value="PROTEIN_KINASE_DOM"/>
    <property type="match status" value="1"/>
</dbReference>
<dbReference type="GO" id="GO:0007346">
    <property type="term" value="P:regulation of mitotic cell cycle"/>
    <property type="evidence" value="ECO:0007669"/>
    <property type="project" value="TreeGrafter"/>
</dbReference>
<keyword evidence="3" id="KW-0723">Serine/threonine-protein kinase</keyword>
<keyword evidence="6" id="KW-0418">Kinase</keyword>
<organism evidence="12 13">
    <name type="scientific">Danionella cerebrum</name>
    <dbReference type="NCBI Taxonomy" id="2873325"/>
    <lineage>
        <taxon>Eukaryota</taxon>
        <taxon>Metazoa</taxon>
        <taxon>Chordata</taxon>
        <taxon>Craniata</taxon>
        <taxon>Vertebrata</taxon>
        <taxon>Euteleostomi</taxon>
        <taxon>Actinopterygii</taxon>
        <taxon>Neopterygii</taxon>
        <taxon>Teleostei</taxon>
        <taxon>Ostariophysi</taxon>
        <taxon>Cypriniformes</taxon>
        <taxon>Danionidae</taxon>
        <taxon>Danioninae</taxon>
        <taxon>Danionella</taxon>
    </lineage>
</organism>
<evidence type="ECO:0000256" key="2">
    <source>
        <dbReference type="ARBA" id="ARBA00012513"/>
    </source>
</evidence>
<dbReference type="SMART" id="SM00220">
    <property type="entry name" value="S_TKc"/>
    <property type="match status" value="1"/>
</dbReference>
<dbReference type="InterPro" id="IPR000719">
    <property type="entry name" value="Prot_kinase_dom"/>
</dbReference>
<feature type="compositionally biased region" description="Basic and acidic residues" evidence="10">
    <location>
        <begin position="49"/>
        <end position="61"/>
    </location>
</feature>
<dbReference type="Pfam" id="PF00069">
    <property type="entry name" value="Pkinase"/>
    <property type="match status" value="1"/>
</dbReference>
<comment type="catalytic activity">
    <reaction evidence="9">
        <text>L-seryl-[protein] + ATP = O-phospho-L-seryl-[protein] + ADP + H(+)</text>
        <dbReference type="Rhea" id="RHEA:17989"/>
        <dbReference type="Rhea" id="RHEA-COMP:9863"/>
        <dbReference type="Rhea" id="RHEA-COMP:11604"/>
        <dbReference type="ChEBI" id="CHEBI:15378"/>
        <dbReference type="ChEBI" id="CHEBI:29999"/>
        <dbReference type="ChEBI" id="CHEBI:30616"/>
        <dbReference type="ChEBI" id="CHEBI:83421"/>
        <dbReference type="ChEBI" id="CHEBI:456216"/>
        <dbReference type="EC" id="2.7.11.1"/>
    </reaction>
</comment>
<dbReference type="Gene3D" id="3.30.200.20">
    <property type="entry name" value="Phosphorylase Kinase, domain 1"/>
    <property type="match status" value="1"/>
</dbReference>
<name>A0A553NIS9_9TELE</name>
<keyword evidence="4" id="KW-0808">Transferase</keyword>
<feature type="region of interest" description="Disordered" evidence="10">
    <location>
        <begin position="179"/>
        <end position="220"/>
    </location>
</feature>
<evidence type="ECO:0000313" key="13">
    <source>
        <dbReference type="Proteomes" id="UP000316079"/>
    </source>
</evidence>
<accession>A0A553NIS9</accession>
<comment type="caution">
    <text evidence="12">The sequence shown here is derived from an EMBL/GenBank/DDBJ whole genome shotgun (WGS) entry which is preliminary data.</text>
</comment>
<dbReference type="STRING" id="623744.A0A553NIS9"/>
<dbReference type="EMBL" id="SRMA01026933">
    <property type="protein sequence ID" value="TRY65319.1"/>
    <property type="molecule type" value="Genomic_DNA"/>
</dbReference>
<evidence type="ECO:0000256" key="4">
    <source>
        <dbReference type="ARBA" id="ARBA00022679"/>
    </source>
</evidence>
<feature type="region of interest" description="Disordered" evidence="10">
    <location>
        <begin position="276"/>
        <end position="307"/>
    </location>
</feature>
<dbReference type="GO" id="GO:0043066">
    <property type="term" value="P:negative regulation of apoptotic process"/>
    <property type="evidence" value="ECO:0007669"/>
    <property type="project" value="TreeGrafter"/>
</dbReference>
<feature type="non-terminal residue" evidence="12">
    <location>
        <position position="1"/>
    </location>
</feature>
<keyword evidence="13" id="KW-1185">Reference proteome</keyword>
<dbReference type="PANTHER" id="PTHR22984:SF11">
    <property type="entry name" value="AURORA KINASE-RELATED"/>
    <property type="match status" value="1"/>
</dbReference>
<gene>
    <name evidence="12" type="ORF">DNTS_026772</name>
</gene>
<dbReference type="EC" id="2.7.11.1" evidence="2"/>
<evidence type="ECO:0000256" key="9">
    <source>
        <dbReference type="ARBA" id="ARBA00048679"/>
    </source>
</evidence>